<evidence type="ECO:0000256" key="2">
    <source>
        <dbReference type="ARBA" id="ARBA00022801"/>
    </source>
</evidence>
<dbReference type="InterPro" id="IPR000086">
    <property type="entry name" value="NUDIX_hydrolase_dom"/>
</dbReference>
<evidence type="ECO:0000256" key="1">
    <source>
        <dbReference type="ARBA" id="ARBA00001946"/>
    </source>
</evidence>
<keyword evidence="2" id="KW-0378">Hydrolase</keyword>
<evidence type="ECO:0000259" key="3">
    <source>
        <dbReference type="PROSITE" id="PS51462"/>
    </source>
</evidence>
<dbReference type="SUPFAM" id="SSF55811">
    <property type="entry name" value="Nudix"/>
    <property type="match status" value="1"/>
</dbReference>
<sequence>MSDARGRRSTVGAETPARLREGVKALASTGTSVLLVKERHSDGDVFWTLPGGGLRAGESRIEGLQRELREELGCDIVATDRATTMVYAHHSQDVVSLYHTFQCLLLSEVTPARSHGILECRWVSPTDLPPATLPQVRTAVHSVLGGPSEQSTH</sequence>
<feature type="domain" description="Nudix hydrolase" evidence="3">
    <location>
        <begin position="18"/>
        <end position="147"/>
    </location>
</feature>
<dbReference type="Gene3D" id="3.90.79.10">
    <property type="entry name" value="Nucleoside Triphosphate Pyrophosphohydrolase"/>
    <property type="match status" value="1"/>
</dbReference>
<dbReference type="PROSITE" id="PS51462">
    <property type="entry name" value="NUDIX"/>
    <property type="match status" value="1"/>
</dbReference>
<dbReference type="STRING" id="890420.SAMN05216226_112111"/>
<keyword evidence="5" id="KW-1185">Reference proteome</keyword>
<evidence type="ECO:0000313" key="4">
    <source>
        <dbReference type="EMBL" id="SDJ94795.1"/>
    </source>
</evidence>
<dbReference type="RefSeq" id="WP_092703652.1">
    <property type="nucleotide sequence ID" value="NZ_FNFC01000012.1"/>
</dbReference>
<dbReference type="OrthoDB" id="25155at2157"/>
<dbReference type="GO" id="GO:0016787">
    <property type="term" value="F:hydrolase activity"/>
    <property type="evidence" value="ECO:0007669"/>
    <property type="project" value="UniProtKB-KW"/>
</dbReference>
<gene>
    <name evidence="4" type="ORF">SAMN05216226_112111</name>
</gene>
<protein>
    <submittedName>
        <fullName evidence="4">ADP-ribose pyrophosphatase YjhB, NUDIX family</fullName>
    </submittedName>
</protein>
<organism evidence="4 5">
    <name type="scientific">Halovenus aranensis</name>
    <dbReference type="NCBI Taxonomy" id="890420"/>
    <lineage>
        <taxon>Archaea</taxon>
        <taxon>Methanobacteriati</taxon>
        <taxon>Methanobacteriota</taxon>
        <taxon>Stenosarchaea group</taxon>
        <taxon>Halobacteria</taxon>
        <taxon>Halobacteriales</taxon>
        <taxon>Haloarculaceae</taxon>
        <taxon>Halovenus</taxon>
    </lineage>
</organism>
<dbReference type="InterPro" id="IPR015797">
    <property type="entry name" value="NUDIX_hydrolase-like_dom_sf"/>
</dbReference>
<dbReference type="PROSITE" id="PS00893">
    <property type="entry name" value="NUDIX_BOX"/>
    <property type="match status" value="1"/>
</dbReference>
<dbReference type="InterPro" id="IPR020084">
    <property type="entry name" value="NUDIX_hydrolase_CS"/>
</dbReference>
<accession>A0A1G8XY33</accession>
<dbReference type="AlphaFoldDB" id="A0A1G8XY33"/>
<dbReference type="EMBL" id="FNFC01000012">
    <property type="protein sequence ID" value="SDJ94795.1"/>
    <property type="molecule type" value="Genomic_DNA"/>
</dbReference>
<name>A0A1G8XY33_9EURY</name>
<dbReference type="PANTHER" id="PTHR43046:SF14">
    <property type="entry name" value="MUTT_NUDIX FAMILY PROTEIN"/>
    <property type="match status" value="1"/>
</dbReference>
<comment type="cofactor">
    <cofactor evidence="1">
        <name>Mg(2+)</name>
        <dbReference type="ChEBI" id="CHEBI:18420"/>
    </cofactor>
</comment>
<dbReference type="Proteomes" id="UP000198856">
    <property type="component" value="Unassembled WGS sequence"/>
</dbReference>
<proteinExistence type="predicted"/>
<dbReference type="PANTHER" id="PTHR43046">
    <property type="entry name" value="GDP-MANNOSE MANNOSYL HYDROLASE"/>
    <property type="match status" value="1"/>
</dbReference>
<reference evidence="4 5" key="1">
    <citation type="submission" date="2016-10" db="EMBL/GenBank/DDBJ databases">
        <authorList>
            <person name="de Groot N.N."/>
        </authorList>
    </citation>
    <scope>NUCLEOTIDE SEQUENCE [LARGE SCALE GENOMIC DNA]</scope>
    <source>
        <strain evidence="4 5">IBRC-M10015</strain>
    </source>
</reference>
<evidence type="ECO:0000313" key="5">
    <source>
        <dbReference type="Proteomes" id="UP000198856"/>
    </source>
</evidence>
<dbReference type="Pfam" id="PF00293">
    <property type="entry name" value="NUDIX"/>
    <property type="match status" value="1"/>
</dbReference>